<keyword evidence="10" id="KW-0378">Hydrolase</keyword>
<dbReference type="EMBL" id="QTJU01000010">
    <property type="protein sequence ID" value="RFM26395.1"/>
    <property type="molecule type" value="Genomic_DNA"/>
</dbReference>
<evidence type="ECO:0000256" key="15">
    <source>
        <dbReference type="ARBA" id="ARBA00023172"/>
    </source>
</evidence>
<evidence type="ECO:0000256" key="7">
    <source>
        <dbReference type="ARBA" id="ARBA00022723"/>
    </source>
</evidence>
<dbReference type="CDD" id="cd07906">
    <property type="entry name" value="Adenylation_DNA_ligase_LigD_LigC"/>
    <property type="match status" value="1"/>
</dbReference>
<dbReference type="PANTHER" id="PTHR42705">
    <property type="entry name" value="BIFUNCTIONAL NON-HOMOLOGOUS END JOINING PROTEIN LIGD"/>
    <property type="match status" value="1"/>
</dbReference>
<dbReference type="GO" id="GO:0003677">
    <property type="term" value="F:DNA binding"/>
    <property type="evidence" value="ECO:0007669"/>
    <property type="project" value="UniProtKB-KW"/>
</dbReference>
<evidence type="ECO:0000256" key="16">
    <source>
        <dbReference type="ARBA" id="ARBA00023204"/>
    </source>
</evidence>
<dbReference type="GO" id="GO:0004527">
    <property type="term" value="F:exonuclease activity"/>
    <property type="evidence" value="ECO:0007669"/>
    <property type="project" value="UniProtKB-KW"/>
</dbReference>
<keyword evidence="11" id="KW-0269">Exonuclease</keyword>
<sequence length="915" mass="102125">MSLTRYHQKRSFKATPEPKGRVNRQETGLRFVIQQHAASHLHYDFRLEMEGVLKSWAVPKGPSTDPDVKRLAMMVEDHPYDYRDFEGVIPEGNYGAGTVIVWDEGTYEPTPDKKTGTKKAQEKLLLQELNAGRLKFVLHGHKLKGSFALVKSGGRGENAWLLMKLQDKYATTDDITLKDKSVLSGKNLAGVAKSPQHLWTSNRKKAASPKQVANTVMKAATQPAVTALKKKAPHNTAAAITALLKKGTRTAFPEQIKPMLATRVDQPFDHADWLYEIKWDGYRAVAYVRKGKVQLLSRNNLSFTEKFAPVTASLKSFPGDVVLDGEIVAVNNTGNPDFQALQGYLKHGAKAHLLYQVFDVLWYNGRDYTQLPLLERKEILRSLLPEEDAVIRFSDHITGEGKAFFKAALEKGLEGVMAKDGNSTYDIGARSSSWLKVKNEQFTEAIICGFTKPRNSRKHFGAVVLGKYAGNKLVYIGHSGSGINDKDLAYLYQLFQPLITNKPPLAKVPKTNMPVTWLKPKLVCEVKYTEWTADKSLRHPIFMGLREDKTARTEKNEKLLHVKTKKTTNAAAPTAAAKKSASVKSSSTKAAPVTRTASRKAAAMPQMIAASNKETVLKVNKHELAVKHLDKLYWPKDGITKRDMLNYYGAVMPYMLPYMKNRPQSLNRTPDGIEGPSFYQKDVTGKVPDWITTFPYVSESDGLEKQFLVCTDEASLLYIATLGCIEMNPWHSRVQKPDNPDWCVIDLDPDDNNTYDQVVAAALAVKAVLDDFNITAYPKTSGASGMHIYIPLGARYSYDQSRMLAQLIVTLTHDRIPDFTSLERSPAKRKGKLYLDYLQNRTIQTIAAPYSLRPKPGATVSTPLDWLEVKKGLLPSKFTIRNTLARINSVGDLFKPVLGKGIQLAKLLQQMKAAS</sequence>
<dbReference type="OrthoDB" id="9802472at2"/>
<dbReference type="EC" id="6.5.1.1" evidence="2"/>
<dbReference type="Gene3D" id="3.30.1490.70">
    <property type="match status" value="1"/>
</dbReference>
<evidence type="ECO:0000256" key="14">
    <source>
        <dbReference type="ARBA" id="ARBA00023125"/>
    </source>
</evidence>
<dbReference type="Gene3D" id="3.90.920.10">
    <property type="entry name" value="DNA primase, PRIM domain"/>
    <property type="match status" value="1"/>
</dbReference>
<dbReference type="Gene3D" id="3.30.470.30">
    <property type="entry name" value="DNA ligase/mRNA capping enzyme"/>
    <property type="match status" value="1"/>
</dbReference>
<keyword evidence="13" id="KW-0239">DNA-directed DNA polymerase</keyword>
<dbReference type="AlphaFoldDB" id="A0A3E1NEI8"/>
<keyword evidence="3 23" id="KW-0436">Ligase</keyword>
<feature type="domain" description="ATP-dependent DNA ligase family profile" evidence="22">
    <location>
        <begin position="357"/>
        <end position="481"/>
    </location>
</feature>
<keyword evidence="6" id="KW-0540">Nuclease</keyword>
<dbReference type="NCBIfam" id="TIGR02778">
    <property type="entry name" value="ligD_pol"/>
    <property type="match status" value="1"/>
</dbReference>
<dbReference type="NCBIfam" id="TIGR02777">
    <property type="entry name" value="LigD_PE_dom"/>
    <property type="match status" value="1"/>
</dbReference>
<dbReference type="GO" id="GO:0046872">
    <property type="term" value="F:metal ion binding"/>
    <property type="evidence" value="ECO:0007669"/>
    <property type="project" value="UniProtKB-KW"/>
</dbReference>
<dbReference type="SUPFAM" id="SSF50249">
    <property type="entry name" value="Nucleic acid-binding proteins"/>
    <property type="match status" value="1"/>
</dbReference>
<proteinExistence type="predicted"/>
<protein>
    <recommendedName>
        <fullName evidence="2">DNA ligase (ATP)</fullName>
        <ecNumber evidence="2">6.5.1.1</ecNumber>
    </recommendedName>
    <alternativeName>
        <fullName evidence="19">NHEJ DNA polymerase</fullName>
    </alternativeName>
</protein>
<keyword evidence="4" id="KW-0808">Transferase</keyword>
<evidence type="ECO:0000256" key="3">
    <source>
        <dbReference type="ARBA" id="ARBA00022598"/>
    </source>
</evidence>
<dbReference type="PANTHER" id="PTHR42705:SF2">
    <property type="entry name" value="BIFUNCTIONAL NON-HOMOLOGOUS END JOINING PROTEIN LIGD"/>
    <property type="match status" value="1"/>
</dbReference>
<dbReference type="GO" id="GO:0003887">
    <property type="term" value="F:DNA-directed DNA polymerase activity"/>
    <property type="evidence" value="ECO:0007669"/>
    <property type="project" value="UniProtKB-KW"/>
</dbReference>
<dbReference type="InterPro" id="IPR052171">
    <property type="entry name" value="NHEJ_LigD"/>
</dbReference>
<dbReference type="Pfam" id="PF13298">
    <property type="entry name" value="LigD_N"/>
    <property type="match status" value="1"/>
</dbReference>
<organism evidence="23 24">
    <name type="scientific">Deminuibacter soli</name>
    <dbReference type="NCBI Taxonomy" id="2291815"/>
    <lineage>
        <taxon>Bacteria</taxon>
        <taxon>Pseudomonadati</taxon>
        <taxon>Bacteroidota</taxon>
        <taxon>Chitinophagia</taxon>
        <taxon>Chitinophagales</taxon>
        <taxon>Chitinophagaceae</taxon>
        <taxon>Deminuibacter</taxon>
    </lineage>
</organism>
<dbReference type="InterPro" id="IPR012340">
    <property type="entry name" value="NA-bd_OB-fold"/>
</dbReference>
<evidence type="ECO:0000256" key="5">
    <source>
        <dbReference type="ARBA" id="ARBA00022695"/>
    </source>
</evidence>
<evidence type="ECO:0000256" key="20">
    <source>
        <dbReference type="ARBA" id="ARBA00034003"/>
    </source>
</evidence>
<dbReference type="InterPro" id="IPR012310">
    <property type="entry name" value="DNA_ligase_ATP-dep_cent"/>
</dbReference>
<reference evidence="23 24" key="1">
    <citation type="submission" date="2018-08" db="EMBL/GenBank/DDBJ databases">
        <title>Chitinophagaceae sp. K23C18032701, a novel bacterium isolated from forest soil.</title>
        <authorList>
            <person name="Wang C."/>
        </authorList>
    </citation>
    <scope>NUCLEOTIDE SEQUENCE [LARGE SCALE GENOMIC DNA]</scope>
    <source>
        <strain evidence="23 24">K23C18032701</strain>
    </source>
</reference>
<gene>
    <name evidence="23" type="primary">ligD</name>
    <name evidence="23" type="ORF">DXN05_20735</name>
</gene>
<evidence type="ECO:0000256" key="9">
    <source>
        <dbReference type="ARBA" id="ARBA00022763"/>
    </source>
</evidence>
<dbReference type="GO" id="GO:0006310">
    <property type="term" value="P:DNA recombination"/>
    <property type="evidence" value="ECO:0007669"/>
    <property type="project" value="UniProtKB-KW"/>
</dbReference>
<dbReference type="NCBIfam" id="TIGR02779">
    <property type="entry name" value="NHEJ_ligase_lig"/>
    <property type="match status" value="1"/>
</dbReference>
<evidence type="ECO:0000256" key="12">
    <source>
        <dbReference type="ARBA" id="ARBA00022840"/>
    </source>
</evidence>
<evidence type="ECO:0000256" key="8">
    <source>
        <dbReference type="ARBA" id="ARBA00022741"/>
    </source>
</evidence>
<comment type="caution">
    <text evidence="23">The sequence shown here is derived from an EMBL/GenBank/DDBJ whole genome shotgun (WGS) entry which is preliminary data.</text>
</comment>
<feature type="compositionally biased region" description="Basic residues" evidence="21">
    <location>
        <begin position="1"/>
        <end position="12"/>
    </location>
</feature>
<feature type="region of interest" description="Disordered" evidence="21">
    <location>
        <begin position="1"/>
        <end position="23"/>
    </location>
</feature>
<keyword evidence="8" id="KW-0547">Nucleotide-binding</keyword>
<evidence type="ECO:0000256" key="18">
    <source>
        <dbReference type="ARBA" id="ARBA00023268"/>
    </source>
</evidence>
<comment type="catalytic activity">
    <reaction evidence="20">
        <text>ATP + (deoxyribonucleotide)n-3'-hydroxyl + 5'-phospho-(deoxyribonucleotide)m = (deoxyribonucleotide)n+m + AMP + diphosphate.</text>
        <dbReference type="EC" id="6.5.1.1"/>
    </reaction>
</comment>
<keyword evidence="17" id="KW-0464">Manganese</keyword>
<dbReference type="Proteomes" id="UP000261284">
    <property type="component" value="Unassembled WGS sequence"/>
</dbReference>
<evidence type="ECO:0000256" key="11">
    <source>
        <dbReference type="ARBA" id="ARBA00022839"/>
    </source>
</evidence>
<dbReference type="NCBIfam" id="TIGR02776">
    <property type="entry name" value="NHEJ_ligase_prk"/>
    <property type="match status" value="1"/>
</dbReference>
<evidence type="ECO:0000256" key="17">
    <source>
        <dbReference type="ARBA" id="ARBA00023211"/>
    </source>
</evidence>
<dbReference type="Gene3D" id="2.40.50.140">
    <property type="entry name" value="Nucleic acid-binding proteins"/>
    <property type="match status" value="1"/>
</dbReference>
<accession>A0A3E1NEI8</accession>
<keyword evidence="15" id="KW-0233">DNA recombination</keyword>
<evidence type="ECO:0000313" key="23">
    <source>
        <dbReference type="EMBL" id="RFM26395.1"/>
    </source>
</evidence>
<keyword evidence="24" id="KW-1185">Reference proteome</keyword>
<dbReference type="GO" id="GO:0005524">
    <property type="term" value="F:ATP binding"/>
    <property type="evidence" value="ECO:0007669"/>
    <property type="project" value="UniProtKB-KW"/>
</dbReference>
<dbReference type="InterPro" id="IPR014144">
    <property type="entry name" value="LigD_PE_domain"/>
</dbReference>
<dbReference type="PROSITE" id="PS50160">
    <property type="entry name" value="DNA_LIGASE_A3"/>
    <property type="match status" value="1"/>
</dbReference>
<evidence type="ECO:0000256" key="1">
    <source>
        <dbReference type="ARBA" id="ARBA00001936"/>
    </source>
</evidence>
<keyword evidence="7" id="KW-0479">Metal-binding</keyword>
<evidence type="ECO:0000256" key="2">
    <source>
        <dbReference type="ARBA" id="ARBA00012727"/>
    </source>
</evidence>
<dbReference type="Pfam" id="PF01068">
    <property type="entry name" value="DNA_ligase_A_M"/>
    <property type="match status" value="1"/>
</dbReference>
<evidence type="ECO:0000256" key="19">
    <source>
        <dbReference type="ARBA" id="ARBA00029943"/>
    </source>
</evidence>
<keyword evidence="16" id="KW-0234">DNA repair</keyword>
<evidence type="ECO:0000256" key="4">
    <source>
        <dbReference type="ARBA" id="ARBA00022679"/>
    </source>
</evidence>
<dbReference type="SUPFAM" id="SSF56091">
    <property type="entry name" value="DNA ligase/mRNA capping enzyme, catalytic domain"/>
    <property type="match status" value="1"/>
</dbReference>
<dbReference type="InterPro" id="IPR014145">
    <property type="entry name" value="LigD_pol_dom"/>
</dbReference>
<keyword evidence="18" id="KW-0511">Multifunctional enzyme</keyword>
<evidence type="ECO:0000256" key="6">
    <source>
        <dbReference type="ARBA" id="ARBA00022722"/>
    </source>
</evidence>
<feature type="compositionally biased region" description="Low complexity" evidence="21">
    <location>
        <begin position="567"/>
        <end position="591"/>
    </location>
</feature>
<dbReference type="CDD" id="cd07971">
    <property type="entry name" value="OBF_DNA_ligase_LigD"/>
    <property type="match status" value="1"/>
</dbReference>
<keyword evidence="12" id="KW-0067">ATP-binding</keyword>
<dbReference type="GO" id="GO:0003910">
    <property type="term" value="F:DNA ligase (ATP) activity"/>
    <property type="evidence" value="ECO:0007669"/>
    <property type="project" value="UniProtKB-EC"/>
</dbReference>
<evidence type="ECO:0000313" key="24">
    <source>
        <dbReference type="Proteomes" id="UP000261284"/>
    </source>
</evidence>
<keyword evidence="5" id="KW-0548">Nucleotidyltransferase</keyword>
<dbReference type="InterPro" id="IPR014143">
    <property type="entry name" value="NHEJ_ligase_prk"/>
</dbReference>
<evidence type="ECO:0000256" key="13">
    <source>
        <dbReference type="ARBA" id="ARBA00022932"/>
    </source>
</evidence>
<dbReference type="InterPro" id="IPR014146">
    <property type="entry name" value="LigD_ligase_dom"/>
</dbReference>
<dbReference type="Pfam" id="PF04679">
    <property type="entry name" value="DNA_ligase_A_C"/>
    <property type="match status" value="1"/>
</dbReference>
<keyword evidence="14" id="KW-0238">DNA-binding</keyword>
<dbReference type="InterPro" id="IPR012309">
    <property type="entry name" value="DNA_ligase_ATP-dep_C"/>
</dbReference>
<dbReference type="Pfam" id="PF21686">
    <property type="entry name" value="LigD_Prim-Pol"/>
    <property type="match status" value="1"/>
</dbReference>
<evidence type="ECO:0000259" key="22">
    <source>
        <dbReference type="PROSITE" id="PS50160"/>
    </source>
</evidence>
<evidence type="ECO:0000256" key="10">
    <source>
        <dbReference type="ARBA" id="ARBA00022801"/>
    </source>
</evidence>
<evidence type="ECO:0000256" key="21">
    <source>
        <dbReference type="SAM" id="MobiDB-lite"/>
    </source>
</evidence>
<keyword evidence="9" id="KW-0227">DNA damage</keyword>
<dbReference type="GO" id="GO:0006281">
    <property type="term" value="P:DNA repair"/>
    <property type="evidence" value="ECO:0007669"/>
    <property type="project" value="UniProtKB-KW"/>
</dbReference>
<feature type="region of interest" description="Disordered" evidence="21">
    <location>
        <begin position="567"/>
        <end position="598"/>
    </location>
</feature>
<name>A0A3E1NEI8_9BACT</name>
<comment type="cofactor">
    <cofactor evidence="1">
        <name>Mn(2+)</name>
        <dbReference type="ChEBI" id="CHEBI:29035"/>
    </cofactor>
</comment>